<dbReference type="PANTHER" id="PTHR35563:SF2">
    <property type="entry name" value="BARREL METAL-DEPENDENT HYDROLASE, PUTATIVE (AFU_ORTHOLOGUE AFUA_1G16240)-RELATED"/>
    <property type="match status" value="1"/>
</dbReference>
<comment type="caution">
    <text evidence="2">The sequence shown here is derived from an EMBL/GenBank/DDBJ whole genome shotgun (WGS) entry which is preliminary data.</text>
</comment>
<dbReference type="InterPro" id="IPR032466">
    <property type="entry name" value="Metal_Hydrolase"/>
</dbReference>
<gene>
    <name evidence="2" type="ORF">KPL78_03575</name>
</gene>
<name>A0ABS7A3S9_9PROT</name>
<dbReference type="Gene3D" id="3.20.20.140">
    <property type="entry name" value="Metal-dependent hydrolases"/>
    <property type="match status" value="1"/>
</dbReference>
<keyword evidence="3" id="KW-1185">Reference proteome</keyword>
<dbReference type="InterPro" id="IPR006680">
    <property type="entry name" value="Amidohydro-rel"/>
</dbReference>
<evidence type="ECO:0000313" key="2">
    <source>
        <dbReference type="EMBL" id="MBW6396910.1"/>
    </source>
</evidence>
<feature type="domain" description="Amidohydrolase-related" evidence="1">
    <location>
        <begin position="23"/>
        <end position="286"/>
    </location>
</feature>
<dbReference type="PANTHER" id="PTHR35563">
    <property type="entry name" value="BARREL METAL-DEPENDENT HYDROLASE, PUTATIVE (AFU_ORTHOLOGUE AFUA_1G16240)-RELATED"/>
    <property type="match status" value="1"/>
</dbReference>
<organism evidence="2 3">
    <name type="scientific">Roseomonas alba</name>
    <dbReference type="NCBI Taxonomy" id="2846776"/>
    <lineage>
        <taxon>Bacteria</taxon>
        <taxon>Pseudomonadati</taxon>
        <taxon>Pseudomonadota</taxon>
        <taxon>Alphaproteobacteria</taxon>
        <taxon>Acetobacterales</taxon>
        <taxon>Roseomonadaceae</taxon>
        <taxon>Roseomonas</taxon>
    </lineage>
</organism>
<proteinExistence type="predicted"/>
<reference evidence="2 3" key="1">
    <citation type="submission" date="2021-07" db="EMBL/GenBank/DDBJ databases">
        <authorList>
            <person name="So Y."/>
        </authorList>
    </citation>
    <scope>NUCLEOTIDE SEQUENCE [LARGE SCALE GENOMIC DNA]</scope>
    <source>
        <strain evidence="2 3">HJA6</strain>
    </source>
</reference>
<evidence type="ECO:0000313" key="3">
    <source>
        <dbReference type="Proteomes" id="UP001196565"/>
    </source>
</evidence>
<protein>
    <submittedName>
        <fullName evidence="2">Amidohydrolase family protein</fullName>
    </submittedName>
</protein>
<accession>A0ABS7A3S9</accession>
<dbReference type="Proteomes" id="UP001196565">
    <property type="component" value="Unassembled WGS sequence"/>
</dbReference>
<dbReference type="SUPFAM" id="SSF51556">
    <property type="entry name" value="Metallo-dependent hydrolases"/>
    <property type="match status" value="1"/>
</dbReference>
<dbReference type="EMBL" id="JAHYBZ010000001">
    <property type="protein sequence ID" value="MBW6396910.1"/>
    <property type="molecule type" value="Genomic_DNA"/>
</dbReference>
<dbReference type="InterPro" id="IPR052358">
    <property type="entry name" value="Aro_Compnd_Degr_Hydrolases"/>
</dbReference>
<dbReference type="Pfam" id="PF04909">
    <property type="entry name" value="Amidohydro_2"/>
    <property type="match status" value="1"/>
</dbReference>
<evidence type="ECO:0000259" key="1">
    <source>
        <dbReference type="Pfam" id="PF04909"/>
    </source>
</evidence>
<sequence length="292" mass="31144">MTTVPFTAGEARPVYRAPPGATDCHHHIYDDRFAPDARAALRPAAATVAMYRRLREHLGLSRSVVVQPSTYGTDNACLMDALRQLGDAARGVAVIDEATDDVALRAMDEAGVRGIRFNLARPAGAAADALDVLARRVAPLGWHVQLHAPASRIAAMAAQLESLPVPLVIDHLGRFAQPGAMEDAAWPVLRRLVDGGRAWVKLSGAYHDSADGAPDYADSGALTRAWLAAAPERVVWGTDWPHPAATAGEKPLPDDARLLDLLAAWAPSAEALRRVLVDNPVTLYGFAPISQS</sequence>